<name>A0A6A6X7G4_9PLEO</name>
<dbReference type="EMBL" id="MU001989">
    <property type="protein sequence ID" value="KAF2792043.1"/>
    <property type="molecule type" value="Genomic_DNA"/>
</dbReference>
<gene>
    <name evidence="2" type="ORF">K505DRAFT_418725</name>
</gene>
<sequence length="719" mass="82251">MYTIQFTTFPISSMGKPLRYQNDAGAAIESDFPVVWPVIFSTWRDFGNIGSARIFPIEVNAIEIVHGALTRHIDVKAIGDATKSVINNRDFLSTLQHYDSTNAKVVLAVRKSPTPRPRVAARERFERIHLAVEDHQQLKLVLAGWKKNLQVDERSRYVQRVKITGRMRVESEDPVLALRARIFQEQDDSDEDSDGDEDTFSRPRSLSALFGSDPVRTHETKATINQLWQPLAQFLSAFPALKHFVWASTEQVPRCVLDILHNQLPNSRLHVHTFSLRSLYQRRDQLHDVDVDEYALATSPCLSSICAVSTHYDSEGLMDYNEEAVLQMVVESAPNLQSVYMWYQQAGNSIGLQDAIRSPRPPWRGFFRGGEDEPQELHGHLMKLALRGESSTFLQRLQCWSRHTEFSRLYTLDLSNGVELNALQALMDMADDGVFKCLRTLSLFVFDTEEIQGPMEIMANKFLSALRPLQGLNVRGWANRSIIPLILEHHGASLNRLHLSIRLSDNDIEDLRKACPNLQDVRLSVKRRQGDEQEVSQYKLLGFISRLQRLTLLLDCEDADIWEAYNEEGDKELQAQRMRSALINSAIDAHLAQSIFLVILAANRAIRPGIAPSFRHLKVRCCCGERGDYFEQLQKWVGRSWVCEREHADAHSDATIVEETGVHRRLLVMEGLKDVVEEDFEWCDDGELYKPAWEAVWPETKGMANWMEEWHSFPLYLGS</sequence>
<dbReference type="OrthoDB" id="3945550at2759"/>
<organism evidence="2 3">
    <name type="scientific">Melanomma pulvis-pyrius CBS 109.77</name>
    <dbReference type="NCBI Taxonomy" id="1314802"/>
    <lineage>
        <taxon>Eukaryota</taxon>
        <taxon>Fungi</taxon>
        <taxon>Dikarya</taxon>
        <taxon>Ascomycota</taxon>
        <taxon>Pezizomycotina</taxon>
        <taxon>Dothideomycetes</taxon>
        <taxon>Pleosporomycetidae</taxon>
        <taxon>Pleosporales</taxon>
        <taxon>Melanommataceae</taxon>
        <taxon>Melanomma</taxon>
    </lineage>
</organism>
<accession>A0A6A6X7G4</accession>
<feature type="region of interest" description="Disordered" evidence="1">
    <location>
        <begin position="186"/>
        <end position="211"/>
    </location>
</feature>
<dbReference type="Proteomes" id="UP000799757">
    <property type="component" value="Unassembled WGS sequence"/>
</dbReference>
<dbReference type="SUPFAM" id="SSF52047">
    <property type="entry name" value="RNI-like"/>
    <property type="match status" value="1"/>
</dbReference>
<dbReference type="InterPro" id="IPR032675">
    <property type="entry name" value="LRR_dom_sf"/>
</dbReference>
<evidence type="ECO:0000313" key="3">
    <source>
        <dbReference type="Proteomes" id="UP000799757"/>
    </source>
</evidence>
<reference evidence="2" key="1">
    <citation type="journal article" date="2020" name="Stud. Mycol.">
        <title>101 Dothideomycetes genomes: a test case for predicting lifestyles and emergence of pathogens.</title>
        <authorList>
            <person name="Haridas S."/>
            <person name="Albert R."/>
            <person name="Binder M."/>
            <person name="Bloem J."/>
            <person name="Labutti K."/>
            <person name="Salamov A."/>
            <person name="Andreopoulos B."/>
            <person name="Baker S."/>
            <person name="Barry K."/>
            <person name="Bills G."/>
            <person name="Bluhm B."/>
            <person name="Cannon C."/>
            <person name="Castanera R."/>
            <person name="Culley D."/>
            <person name="Daum C."/>
            <person name="Ezra D."/>
            <person name="Gonzalez J."/>
            <person name="Henrissat B."/>
            <person name="Kuo A."/>
            <person name="Liang C."/>
            <person name="Lipzen A."/>
            <person name="Lutzoni F."/>
            <person name="Magnuson J."/>
            <person name="Mondo S."/>
            <person name="Nolan M."/>
            <person name="Ohm R."/>
            <person name="Pangilinan J."/>
            <person name="Park H.-J."/>
            <person name="Ramirez L."/>
            <person name="Alfaro M."/>
            <person name="Sun H."/>
            <person name="Tritt A."/>
            <person name="Yoshinaga Y."/>
            <person name="Zwiers L.-H."/>
            <person name="Turgeon B."/>
            <person name="Goodwin S."/>
            <person name="Spatafora J."/>
            <person name="Crous P."/>
            <person name="Grigoriev I."/>
        </authorList>
    </citation>
    <scope>NUCLEOTIDE SEQUENCE</scope>
    <source>
        <strain evidence="2">CBS 109.77</strain>
    </source>
</reference>
<evidence type="ECO:0000313" key="2">
    <source>
        <dbReference type="EMBL" id="KAF2792043.1"/>
    </source>
</evidence>
<proteinExistence type="predicted"/>
<evidence type="ECO:0000256" key="1">
    <source>
        <dbReference type="SAM" id="MobiDB-lite"/>
    </source>
</evidence>
<dbReference type="AlphaFoldDB" id="A0A6A6X7G4"/>
<feature type="compositionally biased region" description="Acidic residues" evidence="1">
    <location>
        <begin position="186"/>
        <end position="198"/>
    </location>
</feature>
<keyword evidence="3" id="KW-1185">Reference proteome</keyword>
<dbReference type="Gene3D" id="3.80.10.10">
    <property type="entry name" value="Ribonuclease Inhibitor"/>
    <property type="match status" value="1"/>
</dbReference>
<protein>
    <submittedName>
        <fullName evidence="2">Uncharacterized protein</fullName>
    </submittedName>
</protein>